<reference evidence="8" key="1">
    <citation type="submission" date="2021-03" db="EMBL/GenBank/DDBJ databases">
        <title>Genome of Cognatishimia sp. F0-27.</title>
        <authorList>
            <person name="Ping X."/>
        </authorList>
    </citation>
    <scope>NUCLEOTIDE SEQUENCE [LARGE SCALE GENOMIC DNA]</scope>
    <source>
        <strain evidence="8">E313</strain>
    </source>
</reference>
<protein>
    <submittedName>
        <fullName evidence="7">RDD family protein</fullName>
    </submittedName>
</protein>
<sequence>MQNIRTEPNTGKRFLAGFIDYLLIYTFTLVFIFAFGEPNADGEYSVTGLLAFIPMIFWGIMTVGLEMGIGATVGNSLVGLKAIPKSGINRNLTFGESFKRHLVDPIDMFFFGLVGIITINNTDLNQRVGDLWAGTIVVRNKNLTE</sequence>
<dbReference type="Proteomes" id="UP000778797">
    <property type="component" value="Unassembled WGS sequence"/>
</dbReference>
<proteinExistence type="predicted"/>
<organism evidence="7 8">
    <name type="scientific">Winogradskyella immobilis</name>
    <dbReference type="NCBI Taxonomy" id="2816852"/>
    <lineage>
        <taxon>Bacteria</taxon>
        <taxon>Pseudomonadati</taxon>
        <taxon>Bacteroidota</taxon>
        <taxon>Flavobacteriia</taxon>
        <taxon>Flavobacteriales</taxon>
        <taxon>Flavobacteriaceae</taxon>
        <taxon>Winogradskyella</taxon>
    </lineage>
</organism>
<reference evidence="8" key="2">
    <citation type="submission" date="2023-07" db="EMBL/GenBank/DDBJ databases">
        <title>Genome of Winogradskyella sp. E313.</title>
        <authorList>
            <person name="Zhou Y."/>
        </authorList>
    </citation>
    <scope>NUCLEOTIDE SEQUENCE [LARGE SCALE GENOMIC DNA]</scope>
    <source>
        <strain evidence="8">E313</strain>
    </source>
</reference>
<keyword evidence="3 5" id="KW-1133">Transmembrane helix</keyword>
<dbReference type="InterPro" id="IPR010432">
    <property type="entry name" value="RDD"/>
</dbReference>
<feature type="transmembrane region" description="Helical" evidence="5">
    <location>
        <begin position="14"/>
        <end position="35"/>
    </location>
</feature>
<comment type="caution">
    <text evidence="7">The sequence shown here is derived from an EMBL/GenBank/DDBJ whole genome shotgun (WGS) entry which is preliminary data.</text>
</comment>
<feature type="domain" description="RDD" evidence="6">
    <location>
        <begin position="8"/>
        <end position="134"/>
    </location>
</feature>
<gene>
    <name evidence="7" type="ORF">J1C55_13715</name>
</gene>
<keyword evidence="2 5" id="KW-0812">Transmembrane</keyword>
<dbReference type="Pfam" id="PF06271">
    <property type="entry name" value="RDD"/>
    <property type="match status" value="1"/>
</dbReference>
<accession>A0ABS8ETQ5</accession>
<evidence type="ECO:0000313" key="8">
    <source>
        <dbReference type="Proteomes" id="UP000778797"/>
    </source>
</evidence>
<evidence type="ECO:0000259" key="6">
    <source>
        <dbReference type="Pfam" id="PF06271"/>
    </source>
</evidence>
<evidence type="ECO:0000313" key="7">
    <source>
        <dbReference type="EMBL" id="MCC1485652.1"/>
    </source>
</evidence>
<feature type="transmembrane region" description="Helical" evidence="5">
    <location>
        <begin position="55"/>
        <end position="80"/>
    </location>
</feature>
<name>A0ABS8ETQ5_9FLAO</name>
<dbReference type="EMBL" id="JAFMPT010000045">
    <property type="protein sequence ID" value="MCC1485652.1"/>
    <property type="molecule type" value="Genomic_DNA"/>
</dbReference>
<evidence type="ECO:0000256" key="2">
    <source>
        <dbReference type="ARBA" id="ARBA00022692"/>
    </source>
</evidence>
<comment type="subcellular location">
    <subcellularLocation>
        <location evidence="1">Membrane</location>
        <topology evidence="1">Multi-pass membrane protein</topology>
    </subcellularLocation>
</comment>
<dbReference type="PANTHER" id="PTHR38480">
    <property type="entry name" value="SLR0254 PROTEIN"/>
    <property type="match status" value="1"/>
</dbReference>
<evidence type="ECO:0000256" key="4">
    <source>
        <dbReference type="ARBA" id="ARBA00023136"/>
    </source>
</evidence>
<evidence type="ECO:0000256" key="5">
    <source>
        <dbReference type="SAM" id="Phobius"/>
    </source>
</evidence>
<keyword evidence="8" id="KW-1185">Reference proteome</keyword>
<evidence type="ECO:0000256" key="3">
    <source>
        <dbReference type="ARBA" id="ARBA00022989"/>
    </source>
</evidence>
<keyword evidence="4 5" id="KW-0472">Membrane</keyword>
<dbReference type="RefSeq" id="WP_227478143.1">
    <property type="nucleotide sequence ID" value="NZ_JAFMPT010000045.1"/>
</dbReference>
<evidence type="ECO:0000256" key="1">
    <source>
        <dbReference type="ARBA" id="ARBA00004141"/>
    </source>
</evidence>
<dbReference type="PANTHER" id="PTHR38480:SF1">
    <property type="entry name" value="SLR0254 PROTEIN"/>
    <property type="match status" value="1"/>
</dbReference>